<sequence length="193" mass="21358">MPCHGRRMPNRWEGRQNYRAPAGNRPHTREKDRARGKRRGKSTMRELDRPRTREIDRARAIYHDCKRGRGERKREGGRQTGDLELRLAARRPPAGRPYRGAGLASPPGLRTCRGAAVAVRSSVVESQSARPPPVFETASARPPRVSASIGRFRAAAAHLPAPPPGAVEKSFWKGKEGTWDQELATNEASATNA</sequence>
<evidence type="ECO:0000256" key="1">
    <source>
        <dbReference type="SAM" id="MobiDB-lite"/>
    </source>
</evidence>
<evidence type="ECO:0000313" key="2">
    <source>
        <dbReference type="EMBL" id="KAG0523881.1"/>
    </source>
</evidence>
<protein>
    <submittedName>
        <fullName evidence="2">Uncharacterized protein</fullName>
    </submittedName>
</protein>
<dbReference type="EMBL" id="CM027686">
    <property type="protein sequence ID" value="KAG0523881.1"/>
    <property type="molecule type" value="Genomic_DNA"/>
</dbReference>
<comment type="caution">
    <text evidence="2">The sequence shown here is derived from an EMBL/GenBank/DDBJ whole genome shotgun (WGS) entry which is preliminary data.</text>
</comment>
<feature type="region of interest" description="Disordered" evidence="1">
    <location>
        <begin position="156"/>
        <end position="193"/>
    </location>
</feature>
<feature type="compositionally biased region" description="Polar residues" evidence="1">
    <location>
        <begin position="183"/>
        <end position="193"/>
    </location>
</feature>
<dbReference type="Proteomes" id="UP000807115">
    <property type="component" value="Chromosome 7"/>
</dbReference>
<reference evidence="2" key="2">
    <citation type="submission" date="2020-10" db="EMBL/GenBank/DDBJ databases">
        <authorList>
            <person name="Cooper E.A."/>
            <person name="Brenton Z.W."/>
            <person name="Flinn B.S."/>
            <person name="Jenkins J."/>
            <person name="Shu S."/>
            <person name="Flowers D."/>
            <person name="Luo F."/>
            <person name="Wang Y."/>
            <person name="Xia P."/>
            <person name="Barry K."/>
            <person name="Daum C."/>
            <person name="Lipzen A."/>
            <person name="Yoshinaga Y."/>
            <person name="Schmutz J."/>
            <person name="Saski C."/>
            <person name="Vermerris W."/>
            <person name="Kresovich S."/>
        </authorList>
    </citation>
    <scope>NUCLEOTIDE SEQUENCE</scope>
</reference>
<feature type="compositionally biased region" description="Basic and acidic residues" evidence="1">
    <location>
        <begin position="43"/>
        <end position="87"/>
    </location>
</feature>
<gene>
    <name evidence="2" type="ORF">BDA96_07G161200</name>
</gene>
<reference evidence="2" key="1">
    <citation type="journal article" date="2019" name="BMC Genomics">
        <title>A new reference genome for Sorghum bicolor reveals high levels of sequence similarity between sweet and grain genotypes: implications for the genetics of sugar metabolism.</title>
        <authorList>
            <person name="Cooper E.A."/>
            <person name="Brenton Z.W."/>
            <person name="Flinn B.S."/>
            <person name="Jenkins J."/>
            <person name="Shu S."/>
            <person name="Flowers D."/>
            <person name="Luo F."/>
            <person name="Wang Y."/>
            <person name="Xia P."/>
            <person name="Barry K."/>
            <person name="Daum C."/>
            <person name="Lipzen A."/>
            <person name="Yoshinaga Y."/>
            <person name="Schmutz J."/>
            <person name="Saski C."/>
            <person name="Vermerris W."/>
            <person name="Kresovich S."/>
        </authorList>
    </citation>
    <scope>NUCLEOTIDE SEQUENCE</scope>
</reference>
<proteinExistence type="predicted"/>
<evidence type="ECO:0000313" key="3">
    <source>
        <dbReference type="Proteomes" id="UP000807115"/>
    </source>
</evidence>
<feature type="compositionally biased region" description="Low complexity" evidence="1">
    <location>
        <begin position="90"/>
        <end position="104"/>
    </location>
</feature>
<feature type="region of interest" description="Disordered" evidence="1">
    <location>
        <begin position="1"/>
        <end position="108"/>
    </location>
</feature>
<feature type="region of interest" description="Disordered" evidence="1">
    <location>
        <begin position="123"/>
        <end position="144"/>
    </location>
</feature>
<name>A0A921QP69_SORBI</name>
<accession>A0A921QP69</accession>
<organism evidence="2 3">
    <name type="scientific">Sorghum bicolor</name>
    <name type="common">Sorghum</name>
    <name type="synonym">Sorghum vulgare</name>
    <dbReference type="NCBI Taxonomy" id="4558"/>
    <lineage>
        <taxon>Eukaryota</taxon>
        <taxon>Viridiplantae</taxon>
        <taxon>Streptophyta</taxon>
        <taxon>Embryophyta</taxon>
        <taxon>Tracheophyta</taxon>
        <taxon>Spermatophyta</taxon>
        <taxon>Magnoliopsida</taxon>
        <taxon>Liliopsida</taxon>
        <taxon>Poales</taxon>
        <taxon>Poaceae</taxon>
        <taxon>PACMAD clade</taxon>
        <taxon>Panicoideae</taxon>
        <taxon>Andropogonodae</taxon>
        <taxon>Andropogoneae</taxon>
        <taxon>Sorghinae</taxon>
        <taxon>Sorghum</taxon>
    </lineage>
</organism>
<dbReference type="AlphaFoldDB" id="A0A921QP69"/>